<organism evidence="1 2">
    <name type="scientific">Neokomagataea tanensis NBRC 106556</name>
    <dbReference type="NCBI Taxonomy" id="1223519"/>
    <lineage>
        <taxon>Bacteria</taxon>
        <taxon>Pseudomonadati</taxon>
        <taxon>Pseudomonadota</taxon>
        <taxon>Alphaproteobacteria</taxon>
        <taxon>Acetobacterales</taxon>
        <taxon>Acetobacteraceae</taxon>
        <taxon>Neokomagataea</taxon>
    </lineage>
</organism>
<gene>
    <name evidence="1" type="ORF">AA106556_1279</name>
</gene>
<dbReference type="Proteomes" id="UP001062443">
    <property type="component" value="Unassembled WGS sequence"/>
</dbReference>
<dbReference type="InterPro" id="IPR011042">
    <property type="entry name" value="6-blade_b-propeller_TolB-like"/>
</dbReference>
<name>A0ABQ0QJF3_9PROT</name>
<evidence type="ECO:0000313" key="1">
    <source>
        <dbReference type="EMBL" id="GBR46925.1"/>
    </source>
</evidence>
<accession>A0ABQ0QJF3</accession>
<keyword evidence="2" id="KW-1185">Reference proteome</keyword>
<protein>
    <submittedName>
        <fullName evidence="1">Uncharacterized protein</fullName>
    </submittedName>
</protein>
<evidence type="ECO:0000313" key="2">
    <source>
        <dbReference type="Proteomes" id="UP001062443"/>
    </source>
</evidence>
<comment type="caution">
    <text evidence="1">The sequence shown here is derived from an EMBL/GenBank/DDBJ whole genome shotgun (WGS) entry which is preliminary data.</text>
</comment>
<reference evidence="1" key="1">
    <citation type="submission" date="2013-04" db="EMBL/GenBank/DDBJ databases">
        <title>The genome sequencing project of 58 acetic acid bacteria.</title>
        <authorList>
            <person name="Okamoto-Kainuma A."/>
            <person name="Ishikawa M."/>
            <person name="Umino S."/>
            <person name="Koizumi Y."/>
            <person name="Shiwa Y."/>
            <person name="Yoshikawa H."/>
            <person name="Matsutani M."/>
            <person name="Matsushita K."/>
        </authorList>
    </citation>
    <scope>NUCLEOTIDE SEQUENCE</scope>
    <source>
        <strain evidence="1">NBRC 106556</strain>
    </source>
</reference>
<dbReference type="EMBL" id="BAQB01000017">
    <property type="protein sequence ID" value="GBR46925.1"/>
    <property type="molecule type" value="Genomic_DNA"/>
</dbReference>
<dbReference type="SUPFAM" id="SSF63829">
    <property type="entry name" value="Calcium-dependent phosphotriesterase"/>
    <property type="match status" value="1"/>
</dbReference>
<dbReference type="Gene3D" id="2.120.10.30">
    <property type="entry name" value="TolB, C-terminal domain"/>
    <property type="match status" value="1"/>
</dbReference>
<proteinExistence type="predicted"/>
<sequence>MSAGTLLSFDDATLIGLTPQGQAAHTDGTNVTPITLTEHNTPISPVFTALAISGNTIWGLTATPQPELYAFALNGTVRAHITLKGATRPTSHLMAFQIHGTTAFLVDEGDPALITASLQTGQSQRFLANDASLIGRTPLRQNGHIQRNPQGIPSTGGNVRFLFQNQTQQWLFYGPACGPLYRIDPTLFTDPNFTPVEQVESITEWWKPPSLGGITLLPDETFLMADIDHGALIAFGPSRIPSTLLRDPRLTQATAITVLNPTPQHNTPLKIAVQTIENGVPHILRIALP</sequence>